<dbReference type="OrthoDB" id="8536716at2"/>
<protein>
    <recommendedName>
        <fullName evidence="4">DUF3307 domain-containing protein</fullName>
    </recommendedName>
</protein>
<keyword evidence="1" id="KW-0472">Membrane</keyword>
<feature type="transmembrane region" description="Helical" evidence="1">
    <location>
        <begin position="175"/>
        <end position="201"/>
    </location>
</feature>
<dbReference type="EMBL" id="DF968183">
    <property type="protein sequence ID" value="GAP45182.1"/>
    <property type="molecule type" value="Genomic_DNA"/>
</dbReference>
<feature type="transmembrane region" description="Helical" evidence="1">
    <location>
        <begin position="101"/>
        <end position="122"/>
    </location>
</feature>
<dbReference type="InterPro" id="IPR021737">
    <property type="entry name" value="Phage_phiKZ_Orf197"/>
</dbReference>
<dbReference type="RefSeq" id="WP_062045354.1">
    <property type="nucleotide sequence ID" value="NZ_DF968183.1"/>
</dbReference>
<name>A0A0S7C4U3_9BACT</name>
<proteinExistence type="predicted"/>
<evidence type="ECO:0008006" key="4">
    <source>
        <dbReference type="Google" id="ProtNLM"/>
    </source>
</evidence>
<keyword evidence="3" id="KW-1185">Reference proteome</keyword>
<evidence type="ECO:0000256" key="1">
    <source>
        <dbReference type="SAM" id="Phobius"/>
    </source>
</evidence>
<keyword evidence="1" id="KW-1133">Transmembrane helix</keyword>
<gene>
    <name evidence="2" type="ORF">TBC1_121003</name>
</gene>
<reference evidence="2" key="1">
    <citation type="journal article" date="2015" name="Genome Announc.">
        <title>Draft Genome Sequence of Bacteroidales Strain TBC1, a Novel Isolate from a Methanogenic Wastewater Treatment System.</title>
        <authorList>
            <person name="Tourlousse D.M."/>
            <person name="Matsuura N."/>
            <person name="Sun L."/>
            <person name="Toyonaga M."/>
            <person name="Kuroda K."/>
            <person name="Ohashi A."/>
            <person name="Cruz R."/>
            <person name="Yamaguchi T."/>
            <person name="Sekiguchi Y."/>
        </authorList>
    </citation>
    <scope>NUCLEOTIDE SEQUENCE [LARGE SCALE GENOMIC DNA]</scope>
    <source>
        <strain evidence="2">TBC1</strain>
    </source>
</reference>
<evidence type="ECO:0000313" key="3">
    <source>
        <dbReference type="Proteomes" id="UP000053091"/>
    </source>
</evidence>
<feature type="transmembrane region" description="Helical" evidence="1">
    <location>
        <begin position="49"/>
        <end position="81"/>
    </location>
</feature>
<dbReference type="PATRIC" id="fig|1678841.3.peg.3778"/>
<dbReference type="STRING" id="1678841.TBC1_121003"/>
<feature type="transmembrane region" description="Helical" evidence="1">
    <location>
        <begin position="222"/>
        <end position="245"/>
    </location>
</feature>
<organism evidence="2">
    <name type="scientific">Lentimicrobium saccharophilum</name>
    <dbReference type="NCBI Taxonomy" id="1678841"/>
    <lineage>
        <taxon>Bacteria</taxon>
        <taxon>Pseudomonadati</taxon>
        <taxon>Bacteroidota</taxon>
        <taxon>Bacteroidia</taxon>
        <taxon>Bacteroidales</taxon>
        <taxon>Lentimicrobiaceae</taxon>
        <taxon>Lentimicrobium</taxon>
    </lineage>
</organism>
<dbReference type="Pfam" id="PF11750">
    <property type="entry name" value="DUF3307"/>
    <property type="match status" value="1"/>
</dbReference>
<keyword evidence="1" id="KW-0812">Transmembrane</keyword>
<accession>A0A0S7C4U3</accession>
<dbReference type="Proteomes" id="UP000053091">
    <property type="component" value="Unassembled WGS sequence"/>
</dbReference>
<evidence type="ECO:0000313" key="2">
    <source>
        <dbReference type="EMBL" id="GAP45182.1"/>
    </source>
</evidence>
<feature type="transmembrane region" description="Helical" evidence="1">
    <location>
        <begin position="134"/>
        <end position="155"/>
    </location>
</feature>
<sequence>MEAVYLFETDTVSLFIRLLIAHLAGDFVFQKKSWIENRRAGRWKSPFLYLNAGIVTVLSWALSGYHQVWAIPLLIFAAHAFTDLLKSYAPDSTAIFYTDQALHLGATIVATALYLPVLNAGYSCCGFLFGNYHLWIYIGAYLTVLWPMGIFIAQFTKQWQAESNQSGGLKDAGRYIGMLERLLILTFIFVNQFPAIGFLIAAKSILRFGDIRENGNRKGAEYILIGTMISFAAAIFTGIAANYLINLPDL</sequence>
<dbReference type="AlphaFoldDB" id="A0A0S7C4U3"/>